<dbReference type="EMBL" id="JBHMBW010000021">
    <property type="protein sequence ID" value="MFB9626255.1"/>
    <property type="molecule type" value="Genomic_DNA"/>
</dbReference>
<name>A0ABV5S3W1_9ACTN</name>
<accession>A0ABV5S3W1</accession>
<keyword evidence="2" id="KW-1185">Reference proteome</keyword>
<dbReference type="Proteomes" id="UP001589532">
    <property type="component" value="Unassembled WGS sequence"/>
</dbReference>
<reference evidence="1 2" key="1">
    <citation type="submission" date="2024-09" db="EMBL/GenBank/DDBJ databases">
        <authorList>
            <person name="Sun Q."/>
            <person name="Mori K."/>
        </authorList>
    </citation>
    <scope>NUCLEOTIDE SEQUENCE [LARGE SCALE GENOMIC DNA]</scope>
    <source>
        <strain evidence="1 2">JCM 3143</strain>
    </source>
</reference>
<evidence type="ECO:0008006" key="3">
    <source>
        <dbReference type="Google" id="ProtNLM"/>
    </source>
</evidence>
<proteinExistence type="predicted"/>
<evidence type="ECO:0000313" key="1">
    <source>
        <dbReference type="EMBL" id="MFB9626255.1"/>
    </source>
</evidence>
<sequence length="75" mass="8173">MTAESGRALEISTRLPLHSTILRWWREEGGQAVTFGSDAHMPSAVAQGFKEAAHMAEAHGFRPGKDLLGIWGRAD</sequence>
<evidence type="ECO:0000313" key="2">
    <source>
        <dbReference type="Proteomes" id="UP001589532"/>
    </source>
</evidence>
<dbReference type="SUPFAM" id="SSF89550">
    <property type="entry name" value="PHP domain-like"/>
    <property type="match status" value="1"/>
</dbReference>
<organism evidence="1 2">
    <name type="scientific">Nonomuraea helvata</name>
    <dbReference type="NCBI Taxonomy" id="37484"/>
    <lineage>
        <taxon>Bacteria</taxon>
        <taxon>Bacillati</taxon>
        <taxon>Actinomycetota</taxon>
        <taxon>Actinomycetes</taxon>
        <taxon>Streptosporangiales</taxon>
        <taxon>Streptosporangiaceae</taxon>
        <taxon>Nonomuraea</taxon>
    </lineage>
</organism>
<dbReference type="InterPro" id="IPR016195">
    <property type="entry name" value="Pol/histidinol_Pase-like"/>
</dbReference>
<comment type="caution">
    <text evidence="1">The sequence shown here is derived from an EMBL/GenBank/DDBJ whole genome shotgun (WGS) entry which is preliminary data.</text>
</comment>
<dbReference type="RefSeq" id="WP_345003265.1">
    <property type="nucleotide sequence ID" value="NZ_BAAAXV010000012.1"/>
</dbReference>
<gene>
    <name evidence="1" type="ORF">ACFFSA_24495</name>
</gene>
<dbReference type="Gene3D" id="3.20.20.140">
    <property type="entry name" value="Metal-dependent hydrolases"/>
    <property type="match status" value="1"/>
</dbReference>
<protein>
    <recommendedName>
        <fullName evidence="3">Histidinol-phosphatase</fullName>
    </recommendedName>
</protein>